<dbReference type="Proteomes" id="UP000710432">
    <property type="component" value="Unassembled WGS sequence"/>
</dbReference>
<dbReference type="EMBL" id="JAATJU010024093">
    <property type="protein sequence ID" value="KAH0506453.1"/>
    <property type="molecule type" value="Genomic_DNA"/>
</dbReference>
<evidence type="ECO:0000313" key="3">
    <source>
        <dbReference type="Proteomes" id="UP000710432"/>
    </source>
</evidence>
<organism evidence="2 3">
    <name type="scientific">Microtus ochrogaster</name>
    <name type="common">Prairie vole</name>
    <dbReference type="NCBI Taxonomy" id="79684"/>
    <lineage>
        <taxon>Eukaryota</taxon>
        <taxon>Metazoa</taxon>
        <taxon>Chordata</taxon>
        <taxon>Craniata</taxon>
        <taxon>Vertebrata</taxon>
        <taxon>Euteleostomi</taxon>
        <taxon>Mammalia</taxon>
        <taxon>Eutheria</taxon>
        <taxon>Euarchontoglires</taxon>
        <taxon>Glires</taxon>
        <taxon>Rodentia</taxon>
        <taxon>Myomorpha</taxon>
        <taxon>Muroidea</taxon>
        <taxon>Cricetidae</taxon>
        <taxon>Arvicolinae</taxon>
        <taxon>Microtus</taxon>
    </lineage>
</organism>
<accession>A0A8J6KQG1</accession>
<name>A0A8J6KQG1_MICOH</name>
<gene>
    <name evidence="2" type="ORF">LTLLF_173330</name>
</gene>
<keyword evidence="1" id="KW-1133">Transmembrane helix</keyword>
<keyword evidence="1" id="KW-0812">Transmembrane</keyword>
<reference evidence="2" key="1">
    <citation type="submission" date="2020-03" db="EMBL/GenBank/DDBJ databases">
        <title>Studies in the Genomics of Life Span.</title>
        <authorList>
            <person name="Glass D."/>
        </authorList>
    </citation>
    <scope>NUCLEOTIDE SEQUENCE</scope>
    <source>
        <strain evidence="2">LTLLF</strain>
        <tissue evidence="2">Muscle</tissue>
    </source>
</reference>
<comment type="caution">
    <text evidence="2">The sequence shown here is derived from an EMBL/GenBank/DDBJ whole genome shotgun (WGS) entry which is preliminary data.</text>
</comment>
<keyword evidence="1" id="KW-0472">Membrane</keyword>
<proteinExistence type="predicted"/>
<evidence type="ECO:0000313" key="2">
    <source>
        <dbReference type="EMBL" id="KAH0506453.1"/>
    </source>
</evidence>
<feature type="transmembrane region" description="Helical" evidence="1">
    <location>
        <begin position="39"/>
        <end position="60"/>
    </location>
</feature>
<sequence>MSGVAWSLPTPAGCVPQPGRRQQLQHCCKPLLPCPLPLLAPGGLLGPALGLLVVLALALLDKPMGHKDRVVLLDWSWASGSLLDNQSFQYDHKACLEKQVTKTFD</sequence>
<protein>
    <submittedName>
        <fullName evidence="2">Reticulocalbin-1</fullName>
    </submittedName>
</protein>
<evidence type="ECO:0000256" key="1">
    <source>
        <dbReference type="SAM" id="Phobius"/>
    </source>
</evidence>
<dbReference type="AlphaFoldDB" id="A0A8J6KQG1"/>